<sequence length="233" mass="27806">MKILEKIKNQLYDKDAFEILKLISKKFGNKAVFSTSLSIEDQVITHMLASLNSKIKIFTLDTGRLPNETYNLIERTIEIYNIPIKIYFPNPRLVERMVNRDGINLFYRSIENRKKCCHVRKIQPLKRALRNKKVWITGLRKEQSITRQNMELVEYDPEFRIIKVNPLINWTEKEVWDYIKKYNIPYNSLYDKNYTSIGCEPCTRATLPGEDIRAGRWWWEHPETKECGLHIKH</sequence>
<keyword evidence="6 14" id="KW-0411">Iron-sulfur</keyword>
<dbReference type="EMBL" id="JARGDL010000010">
    <property type="protein sequence ID" value="MDF1612121.1"/>
    <property type="molecule type" value="Genomic_DNA"/>
</dbReference>
<evidence type="ECO:0000256" key="2">
    <source>
        <dbReference type="ARBA" id="ARBA00022490"/>
    </source>
</evidence>
<feature type="binding site" evidence="14">
    <location>
        <position position="202"/>
    </location>
    <ligand>
        <name>[4Fe-4S] cluster</name>
        <dbReference type="ChEBI" id="CHEBI:49883"/>
    </ligand>
</feature>
<keyword evidence="5 14" id="KW-0408">Iron</keyword>
<dbReference type="CDD" id="cd23945">
    <property type="entry name" value="PAPS_reductase"/>
    <property type="match status" value="1"/>
</dbReference>
<evidence type="ECO:0000256" key="8">
    <source>
        <dbReference type="ARBA" id="ARBA00024327"/>
    </source>
</evidence>
<evidence type="ECO:0000256" key="4">
    <source>
        <dbReference type="ARBA" id="ARBA00023002"/>
    </source>
</evidence>
<dbReference type="PIRSF" id="PIRSF000857">
    <property type="entry name" value="PAPS_reductase"/>
    <property type="match status" value="1"/>
</dbReference>
<evidence type="ECO:0000256" key="12">
    <source>
        <dbReference type="ARBA" id="ARBA00032041"/>
    </source>
</evidence>
<reference evidence="16" key="1">
    <citation type="submission" date="2023-03" db="EMBL/GenBank/DDBJ databases">
        <title>Stygiobacter electus gen. nov., sp. nov., facultatively anaerobic thermotolerant bacterium of the class Ignavibacteria from a well of Yessentuki mineral water deposit.</title>
        <authorList>
            <person name="Podosokorskaya O.A."/>
            <person name="Elcheninov A.G."/>
            <person name="Petrova N.F."/>
            <person name="Zavarzina D.G."/>
            <person name="Kublanov I.V."/>
            <person name="Merkel A.Y."/>
        </authorList>
    </citation>
    <scope>NUCLEOTIDE SEQUENCE</scope>
    <source>
        <strain evidence="16">09-Me</strain>
    </source>
</reference>
<dbReference type="AlphaFoldDB" id="A0AAE3TD38"/>
<evidence type="ECO:0000259" key="15">
    <source>
        <dbReference type="Pfam" id="PF01507"/>
    </source>
</evidence>
<feature type="binding site" evidence="14">
    <location>
        <position position="199"/>
    </location>
    <ligand>
        <name>[4Fe-4S] cluster</name>
        <dbReference type="ChEBI" id="CHEBI:49883"/>
    </ligand>
</feature>
<evidence type="ECO:0000256" key="11">
    <source>
        <dbReference type="ARBA" id="ARBA00030894"/>
    </source>
</evidence>
<feature type="active site" description="Nucleophile; cysteine thiosulfonate intermediate" evidence="14">
    <location>
        <position position="227"/>
    </location>
</feature>
<dbReference type="NCBIfam" id="TIGR00434">
    <property type="entry name" value="cysH"/>
    <property type="match status" value="1"/>
</dbReference>
<comment type="caution">
    <text evidence="16">The sequence shown here is derived from an EMBL/GenBank/DDBJ whole genome shotgun (WGS) entry which is preliminary data.</text>
</comment>
<protein>
    <recommendedName>
        <fullName evidence="10 14">Adenosine 5'-phosphosulfate reductase</fullName>
        <shortName evidence="14">APS reductase</shortName>
        <ecNumber evidence="9 14">1.8.4.10</ecNumber>
    </recommendedName>
    <alternativeName>
        <fullName evidence="12 14">5'-adenylylsulfate reductase</fullName>
    </alternativeName>
    <alternativeName>
        <fullName evidence="11 14">Thioredoxin-dependent 5'-adenylylsulfate reductase</fullName>
    </alternativeName>
</protein>
<comment type="catalytic activity">
    <reaction evidence="13 14">
        <text>[thioredoxin]-disulfide + sulfite + AMP + 2 H(+) = adenosine 5'-phosphosulfate + [thioredoxin]-dithiol</text>
        <dbReference type="Rhea" id="RHEA:21976"/>
        <dbReference type="Rhea" id="RHEA-COMP:10698"/>
        <dbReference type="Rhea" id="RHEA-COMP:10700"/>
        <dbReference type="ChEBI" id="CHEBI:15378"/>
        <dbReference type="ChEBI" id="CHEBI:17359"/>
        <dbReference type="ChEBI" id="CHEBI:29950"/>
        <dbReference type="ChEBI" id="CHEBI:50058"/>
        <dbReference type="ChEBI" id="CHEBI:58243"/>
        <dbReference type="ChEBI" id="CHEBI:456215"/>
        <dbReference type="EC" id="1.8.4.10"/>
    </reaction>
</comment>
<evidence type="ECO:0000256" key="3">
    <source>
        <dbReference type="ARBA" id="ARBA00022723"/>
    </source>
</evidence>
<keyword evidence="4 14" id="KW-0560">Oxidoreductase</keyword>
<dbReference type="RefSeq" id="WP_321535889.1">
    <property type="nucleotide sequence ID" value="NZ_JARGDL010000010.1"/>
</dbReference>
<dbReference type="InterPro" id="IPR004511">
    <property type="entry name" value="PAPS/APS_Rdtase"/>
</dbReference>
<dbReference type="SUPFAM" id="SSF52402">
    <property type="entry name" value="Adenine nucleotide alpha hydrolases-like"/>
    <property type="match status" value="1"/>
</dbReference>
<dbReference type="InterPro" id="IPR002500">
    <property type="entry name" value="PAPS_reduct_dom"/>
</dbReference>
<feature type="domain" description="Phosphoadenosine phosphosulphate reductase" evidence="15">
    <location>
        <begin position="31"/>
        <end position="205"/>
    </location>
</feature>
<dbReference type="GO" id="GO:0070814">
    <property type="term" value="P:hydrogen sulfide biosynthetic process"/>
    <property type="evidence" value="ECO:0007669"/>
    <property type="project" value="UniProtKB-UniRule"/>
</dbReference>
<evidence type="ECO:0000256" key="9">
    <source>
        <dbReference type="ARBA" id="ARBA00024386"/>
    </source>
</evidence>
<keyword evidence="17" id="KW-1185">Reference proteome</keyword>
<name>A0AAE3TD38_9BACT</name>
<dbReference type="HAMAP" id="MF_00063">
    <property type="entry name" value="CysH"/>
    <property type="match status" value="1"/>
</dbReference>
<dbReference type="PANTHER" id="PTHR46482">
    <property type="entry name" value="5'-ADENYLYLSULFATE REDUCTASE 3, CHLOROPLASTIC"/>
    <property type="match status" value="1"/>
</dbReference>
<gene>
    <name evidence="14" type="primary">cysH</name>
    <name evidence="16" type="ORF">P0M35_08160</name>
</gene>
<dbReference type="GO" id="GO:0019379">
    <property type="term" value="P:sulfate assimilation, phosphoadenylyl sulfate reduction by phosphoadenylyl-sulfate reductase (thioredoxin)"/>
    <property type="evidence" value="ECO:0007669"/>
    <property type="project" value="UniProtKB-UniRule"/>
</dbReference>
<accession>A0AAE3TD38</accession>
<dbReference type="Pfam" id="PF01507">
    <property type="entry name" value="PAPS_reduct"/>
    <property type="match status" value="1"/>
</dbReference>
<feature type="binding site" evidence="14">
    <location>
        <position position="117"/>
    </location>
    <ligand>
        <name>[4Fe-4S] cluster</name>
        <dbReference type="ChEBI" id="CHEBI:49883"/>
    </ligand>
</feature>
<comment type="cofactor">
    <cofactor evidence="14">
        <name>[4Fe-4S] cluster</name>
        <dbReference type="ChEBI" id="CHEBI:49883"/>
    </cofactor>
    <text evidence="14">Binds 1 [4Fe-4S] cluster per subunit.</text>
</comment>
<keyword evidence="2 14" id="KW-0963">Cytoplasm</keyword>
<evidence type="ECO:0000313" key="17">
    <source>
        <dbReference type="Proteomes" id="UP001221302"/>
    </source>
</evidence>
<dbReference type="GO" id="GO:0004604">
    <property type="term" value="F:phosphoadenylyl-sulfate reductase (thioredoxin) activity"/>
    <property type="evidence" value="ECO:0007669"/>
    <property type="project" value="UniProtKB-UniRule"/>
</dbReference>
<evidence type="ECO:0000256" key="1">
    <source>
        <dbReference type="ARBA" id="ARBA00009732"/>
    </source>
</evidence>
<dbReference type="Gene3D" id="3.40.50.620">
    <property type="entry name" value="HUPs"/>
    <property type="match status" value="1"/>
</dbReference>
<proteinExistence type="inferred from homology"/>
<evidence type="ECO:0000256" key="7">
    <source>
        <dbReference type="ARBA" id="ARBA00024298"/>
    </source>
</evidence>
<dbReference type="Proteomes" id="UP001221302">
    <property type="component" value="Unassembled WGS sequence"/>
</dbReference>
<evidence type="ECO:0000256" key="10">
    <source>
        <dbReference type="ARBA" id="ARBA00029514"/>
    </source>
</evidence>
<dbReference type="GO" id="GO:0005737">
    <property type="term" value="C:cytoplasm"/>
    <property type="evidence" value="ECO:0007669"/>
    <property type="project" value="UniProtKB-SubCell"/>
</dbReference>
<evidence type="ECO:0000256" key="14">
    <source>
        <dbReference type="HAMAP-Rule" id="MF_00063"/>
    </source>
</evidence>
<comment type="function">
    <text evidence="7 14">Catalyzes the formation of sulfite from adenosine 5'-phosphosulfate (APS) using thioredoxin as an electron donor.</text>
</comment>
<comment type="similarity">
    <text evidence="1 14">Belongs to the PAPS reductase family. CysH subfamily.</text>
</comment>
<feature type="binding site" evidence="14">
    <location>
        <position position="116"/>
    </location>
    <ligand>
        <name>[4Fe-4S] cluster</name>
        <dbReference type="ChEBI" id="CHEBI:49883"/>
    </ligand>
</feature>
<evidence type="ECO:0000256" key="6">
    <source>
        <dbReference type="ARBA" id="ARBA00023014"/>
    </source>
</evidence>
<evidence type="ECO:0000313" key="16">
    <source>
        <dbReference type="EMBL" id="MDF1612121.1"/>
    </source>
</evidence>
<dbReference type="GO" id="GO:0046872">
    <property type="term" value="F:metal ion binding"/>
    <property type="evidence" value="ECO:0007669"/>
    <property type="project" value="UniProtKB-KW"/>
</dbReference>
<evidence type="ECO:0000256" key="5">
    <source>
        <dbReference type="ARBA" id="ARBA00023004"/>
    </source>
</evidence>
<comment type="subcellular location">
    <subcellularLocation>
        <location evidence="14">Cytoplasm</location>
    </subcellularLocation>
</comment>
<dbReference type="GO" id="GO:0051539">
    <property type="term" value="F:4 iron, 4 sulfur cluster binding"/>
    <property type="evidence" value="ECO:0007669"/>
    <property type="project" value="UniProtKB-UniRule"/>
</dbReference>
<keyword evidence="3 14" id="KW-0479">Metal-binding</keyword>
<dbReference type="EC" id="1.8.4.10" evidence="9 14"/>
<dbReference type="InterPro" id="IPR014729">
    <property type="entry name" value="Rossmann-like_a/b/a_fold"/>
</dbReference>
<dbReference type="NCBIfam" id="NF002537">
    <property type="entry name" value="PRK02090.1"/>
    <property type="match status" value="1"/>
</dbReference>
<dbReference type="PANTHER" id="PTHR46482:SF9">
    <property type="entry name" value="5'-ADENYLYLSULFATE REDUCTASE 1, CHLOROPLASTIC"/>
    <property type="match status" value="1"/>
</dbReference>
<comment type="pathway">
    <text evidence="8 14">Sulfur metabolism; hydrogen sulfide biosynthesis; sulfite from sulfate.</text>
</comment>
<dbReference type="NCBIfam" id="TIGR02055">
    <property type="entry name" value="APS_reductase"/>
    <property type="match status" value="1"/>
</dbReference>
<dbReference type="GO" id="GO:0019344">
    <property type="term" value="P:cysteine biosynthetic process"/>
    <property type="evidence" value="ECO:0007669"/>
    <property type="project" value="InterPro"/>
</dbReference>
<organism evidence="16 17">
    <name type="scientific">Stygiobacter electus</name>
    <dbReference type="NCBI Taxonomy" id="3032292"/>
    <lineage>
        <taxon>Bacteria</taxon>
        <taxon>Pseudomonadati</taxon>
        <taxon>Ignavibacteriota</taxon>
        <taxon>Ignavibacteria</taxon>
        <taxon>Ignavibacteriales</taxon>
        <taxon>Melioribacteraceae</taxon>
        <taxon>Stygiobacter</taxon>
    </lineage>
</organism>
<dbReference type="GO" id="GO:0043866">
    <property type="term" value="F:adenylyl-sulfate reductase (thioredoxin) activity"/>
    <property type="evidence" value="ECO:0007669"/>
    <property type="project" value="UniProtKB-EC"/>
</dbReference>
<dbReference type="InterPro" id="IPR011798">
    <property type="entry name" value="APS_reductase"/>
</dbReference>
<evidence type="ECO:0000256" key="13">
    <source>
        <dbReference type="ARBA" id="ARBA00048441"/>
    </source>
</evidence>